<keyword evidence="1" id="KW-0812">Transmembrane</keyword>
<dbReference type="EMBL" id="CAJNOC010001191">
    <property type="protein sequence ID" value="CAF0843279.1"/>
    <property type="molecule type" value="Genomic_DNA"/>
</dbReference>
<organism evidence="3 4">
    <name type="scientific">Brachionus calyciflorus</name>
    <dbReference type="NCBI Taxonomy" id="104777"/>
    <lineage>
        <taxon>Eukaryota</taxon>
        <taxon>Metazoa</taxon>
        <taxon>Spiralia</taxon>
        <taxon>Gnathifera</taxon>
        <taxon>Rotifera</taxon>
        <taxon>Eurotatoria</taxon>
        <taxon>Monogononta</taxon>
        <taxon>Pseudotrocha</taxon>
        <taxon>Ploima</taxon>
        <taxon>Brachionidae</taxon>
        <taxon>Brachionus</taxon>
    </lineage>
</organism>
<dbReference type="OrthoDB" id="5914444at2759"/>
<keyword evidence="4" id="KW-1185">Reference proteome</keyword>
<name>A0A813VL70_9BILA</name>
<sequence>MNNRRFGLFQIILFLITISTVFFVLLSLNISLDTNPIQFYSQFNSNESYIRPKYNARSTILDQIDCVYDKKLKTAVIPCLKSQNGTSFYVPIDFVRKKFDINGKFEDNSYIIEFSDSKVFHPIVNYDAKKEFLWFKNINVESRDRVKYISLRETVPISSQWNKSGHFYPIQIAQYGLSHFSKFCASNNSELLSTRYFDIKQNNNFVFSENRNSIIESLSNGFEFRFQERSIYKTNYSFDIRYLSADIYTNSTFNLTIDLMLRDPEISNGSHIIHLTYLFDSLNKTKSEYMNTILNIDNSYTILFKVNGLERDTPLKFIRNLCIDSCKALKINCENCLKSLNETMLQLNGSVGSNLYKIQYYKVYQIGLIGEGKILNGILSEKSPSFELAKISADFLVSNQNIKTGGWQINITRKFVSNSNKIILNSGWYSSMAQGHSISLLCRLYSQTQSEKYYQSAKLALNLFEIDSDSNGIRSHFMNSSFVWYEEYPTKPKSLFVLNGFIYSMLGLNDFLNGCYNLKDIETFSKAKNLFINGLNSLVTLINLFDTGTRTFYDLGHLNDPEIYPNIARWDYHSLHVSQLKYLVNILKNLDDNFDRTLMNEYANKLKIVADRWENYMNGVWFRNSQVKD</sequence>
<dbReference type="AlphaFoldDB" id="A0A813VL70"/>
<dbReference type="GO" id="GO:0030210">
    <property type="term" value="P:heparin proteoglycan biosynthetic process"/>
    <property type="evidence" value="ECO:0007669"/>
    <property type="project" value="UniProtKB-UniPathway"/>
</dbReference>
<dbReference type="Proteomes" id="UP000663879">
    <property type="component" value="Unassembled WGS sequence"/>
</dbReference>
<dbReference type="GO" id="GO:0047464">
    <property type="term" value="F:heparosan-N-sulfate-glucuronate 5-epimerase activity"/>
    <property type="evidence" value="ECO:0007669"/>
    <property type="project" value="UniProtKB-EC"/>
</dbReference>
<dbReference type="PANTHER" id="PTHR13174">
    <property type="entry name" value="D-GLUCURONYL C5-EPIMERASE"/>
    <property type="match status" value="1"/>
</dbReference>
<keyword evidence="1" id="KW-0472">Membrane</keyword>
<dbReference type="UniPathway" id="UPA00862"/>
<dbReference type="GO" id="GO:0015012">
    <property type="term" value="P:heparan sulfate proteoglycan biosynthetic process"/>
    <property type="evidence" value="ECO:0007669"/>
    <property type="project" value="InterPro"/>
</dbReference>
<gene>
    <name evidence="3" type="ORF">OXX778_LOCUS8568</name>
</gene>
<evidence type="ECO:0000259" key="2">
    <source>
        <dbReference type="Pfam" id="PF06662"/>
    </source>
</evidence>
<protein>
    <recommendedName>
        <fullName evidence="2">D-glucuronyl C5-epimerase C-terminal domain-containing protein</fullName>
    </recommendedName>
</protein>
<dbReference type="InterPro" id="IPR039721">
    <property type="entry name" value="C5-epimerase"/>
</dbReference>
<proteinExistence type="predicted"/>
<keyword evidence="1" id="KW-1133">Transmembrane helix</keyword>
<feature type="transmembrane region" description="Helical" evidence="1">
    <location>
        <begin position="12"/>
        <end position="32"/>
    </location>
</feature>
<accession>A0A813VL70</accession>
<comment type="caution">
    <text evidence="3">The sequence shown here is derived from an EMBL/GenBank/DDBJ whole genome shotgun (WGS) entry which is preliminary data.</text>
</comment>
<dbReference type="GO" id="GO:0005794">
    <property type="term" value="C:Golgi apparatus"/>
    <property type="evidence" value="ECO:0007669"/>
    <property type="project" value="TreeGrafter"/>
</dbReference>
<evidence type="ECO:0000256" key="1">
    <source>
        <dbReference type="SAM" id="Phobius"/>
    </source>
</evidence>
<dbReference type="PANTHER" id="PTHR13174:SF3">
    <property type="entry name" value="D-GLUCURONYL C5-EPIMERASE"/>
    <property type="match status" value="1"/>
</dbReference>
<reference evidence="3" key="1">
    <citation type="submission" date="2021-02" db="EMBL/GenBank/DDBJ databases">
        <authorList>
            <person name="Nowell W R."/>
        </authorList>
    </citation>
    <scope>NUCLEOTIDE SEQUENCE</scope>
    <source>
        <strain evidence="3">Ploen Becks lab</strain>
    </source>
</reference>
<feature type="domain" description="D-glucuronyl C5-epimerase C-terminal" evidence="2">
    <location>
        <begin position="400"/>
        <end position="588"/>
    </location>
</feature>
<dbReference type="Pfam" id="PF06662">
    <property type="entry name" value="C5-epim_C"/>
    <property type="match status" value="1"/>
</dbReference>
<evidence type="ECO:0000313" key="4">
    <source>
        <dbReference type="Proteomes" id="UP000663879"/>
    </source>
</evidence>
<evidence type="ECO:0000313" key="3">
    <source>
        <dbReference type="EMBL" id="CAF0843279.1"/>
    </source>
</evidence>
<dbReference type="InterPro" id="IPR010598">
    <property type="entry name" value="C5-epim_C"/>
</dbReference>